<gene>
    <name evidence="1" type="ORF">PCON_08891</name>
</gene>
<organism evidence="1 2">
    <name type="scientific">Pyronema omphalodes (strain CBS 100304)</name>
    <name type="common">Pyronema confluens</name>
    <dbReference type="NCBI Taxonomy" id="1076935"/>
    <lineage>
        <taxon>Eukaryota</taxon>
        <taxon>Fungi</taxon>
        <taxon>Dikarya</taxon>
        <taxon>Ascomycota</taxon>
        <taxon>Pezizomycotina</taxon>
        <taxon>Pezizomycetes</taxon>
        <taxon>Pezizales</taxon>
        <taxon>Pyronemataceae</taxon>
        <taxon>Pyronema</taxon>
    </lineage>
</organism>
<proteinExistence type="predicted"/>
<sequence length="63" mass="6912">MLIYIENTITIKRLLLKLASTFHSQDFANFSLSSPAAIQDLRKDLPSPCLASIPSSVSHVPDV</sequence>
<keyword evidence="2" id="KW-1185">Reference proteome</keyword>
<evidence type="ECO:0000313" key="2">
    <source>
        <dbReference type="Proteomes" id="UP000018144"/>
    </source>
</evidence>
<dbReference type="AlphaFoldDB" id="U4L7Z4"/>
<evidence type="ECO:0000313" key="1">
    <source>
        <dbReference type="EMBL" id="CCX09298.1"/>
    </source>
</evidence>
<accession>U4L7Z4</accession>
<reference evidence="1 2" key="1">
    <citation type="journal article" date="2013" name="PLoS Genet.">
        <title>The genome and development-dependent transcriptomes of Pyronema confluens: a window into fungal evolution.</title>
        <authorList>
            <person name="Traeger S."/>
            <person name="Altegoer F."/>
            <person name="Freitag M."/>
            <person name="Gabaldon T."/>
            <person name="Kempken F."/>
            <person name="Kumar A."/>
            <person name="Marcet-Houben M."/>
            <person name="Poggeler S."/>
            <person name="Stajich J.E."/>
            <person name="Nowrousian M."/>
        </authorList>
    </citation>
    <scope>NUCLEOTIDE SEQUENCE [LARGE SCALE GENOMIC DNA]</scope>
    <source>
        <strain evidence="2">CBS 100304</strain>
        <tissue evidence="1">Vegetative mycelium</tissue>
    </source>
</reference>
<protein>
    <submittedName>
        <fullName evidence="1">Uncharacterized protein</fullName>
    </submittedName>
</protein>
<name>U4L7Z4_PYROM</name>
<dbReference type="Proteomes" id="UP000018144">
    <property type="component" value="Unassembled WGS sequence"/>
</dbReference>
<dbReference type="EMBL" id="HF935448">
    <property type="protein sequence ID" value="CCX09298.1"/>
    <property type="molecule type" value="Genomic_DNA"/>
</dbReference>